<protein>
    <submittedName>
        <fullName evidence="1">Uncharacterized protein</fullName>
    </submittedName>
</protein>
<gene>
    <name evidence="1" type="ORF">RHSIM_Rhsim03G0117400</name>
</gene>
<dbReference type="EMBL" id="WJXA01000003">
    <property type="protein sequence ID" value="KAF7147363.1"/>
    <property type="molecule type" value="Genomic_DNA"/>
</dbReference>
<dbReference type="Proteomes" id="UP000626092">
    <property type="component" value="Unassembled WGS sequence"/>
</dbReference>
<proteinExistence type="predicted"/>
<comment type="caution">
    <text evidence="1">The sequence shown here is derived from an EMBL/GenBank/DDBJ whole genome shotgun (WGS) entry which is preliminary data.</text>
</comment>
<keyword evidence="2" id="KW-1185">Reference proteome</keyword>
<sequence length="222" mass="25876">MELAGEEEDDWKWEAEPAMWHPVEDEDPLDVTTLPLLFHGDEVQQEPDLLNPPIEPNTDYPQYYITDETLPQPVIQISEEPHIAVLTSEDLWGKADLVTVWVNGEELTVNKAIVDEGLIKSDNFWDPLKEENLRDTLEMELLNETSEKTRLDKGKRKADTDLNERFPKKSDPLKRWRNRARARVVEKKPVGEKIPYQGQPEPYFDTETKKEYPGFEIFVEDT</sequence>
<accession>A0A834H6S5</accession>
<reference evidence="1" key="1">
    <citation type="submission" date="2019-11" db="EMBL/GenBank/DDBJ databases">
        <authorList>
            <person name="Liu Y."/>
            <person name="Hou J."/>
            <person name="Li T.-Q."/>
            <person name="Guan C.-H."/>
            <person name="Wu X."/>
            <person name="Wu H.-Z."/>
            <person name="Ling F."/>
            <person name="Zhang R."/>
            <person name="Shi X.-G."/>
            <person name="Ren J.-P."/>
            <person name="Chen E.-F."/>
            <person name="Sun J.-M."/>
        </authorList>
    </citation>
    <scope>NUCLEOTIDE SEQUENCE</scope>
    <source>
        <strain evidence="1">Adult_tree_wgs_1</strain>
        <tissue evidence="1">Leaves</tissue>
    </source>
</reference>
<evidence type="ECO:0000313" key="1">
    <source>
        <dbReference type="EMBL" id="KAF7147363.1"/>
    </source>
</evidence>
<dbReference type="AlphaFoldDB" id="A0A834H6S5"/>
<dbReference type="OrthoDB" id="1817846at2759"/>
<evidence type="ECO:0000313" key="2">
    <source>
        <dbReference type="Proteomes" id="UP000626092"/>
    </source>
</evidence>
<name>A0A834H6S5_RHOSS</name>
<organism evidence="1 2">
    <name type="scientific">Rhododendron simsii</name>
    <name type="common">Sims's rhododendron</name>
    <dbReference type="NCBI Taxonomy" id="118357"/>
    <lineage>
        <taxon>Eukaryota</taxon>
        <taxon>Viridiplantae</taxon>
        <taxon>Streptophyta</taxon>
        <taxon>Embryophyta</taxon>
        <taxon>Tracheophyta</taxon>
        <taxon>Spermatophyta</taxon>
        <taxon>Magnoliopsida</taxon>
        <taxon>eudicotyledons</taxon>
        <taxon>Gunneridae</taxon>
        <taxon>Pentapetalae</taxon>
        <taxon>asterids</taxon>
        <taxon>Ericales</taxon>
        <taxon>Ericaceae</taxon>
        <taxon>Ericoideae</taxon>
        <taxon>Rhodoreae</taxon>
        <taxon>Rhododendron</taxon>
    </lineage>
</organism>